<proteinExistence type="predicted"/>
<reference evidence="1 2" key="1">
    <citation type="submission" date="2019-06" db="EMBL/GenBank/DDBJ databases">
        <title>YIM 131921 draft genome.</title>
        <authorList>
            <person name="Jiang L."/>
        </authorList>
    </citation>
    <scope>NUCLEOTIDE SEQUENCE [LARGE SCALE GENOMIC DNA]</scope>
    <source>
        <strain evidence="1 2">YIM 131921</strain>
    </source>
</reference>
<gene>
    <name evidence="1" type="ORF">FHG66_11400</name>
</gene>
<evidence type="ECO:0000313" key="1">
    <source>
        <dbReference type="EMBL" id="TNC49330.1"/>
    </source>
</evidence>
<evidence type="ECO:0000313" key="2">
    <source>
        <dbReference type="Proteomes" id="UP000305887"/>
    </source>
</evidence>
<keyword evidence="2" id="KW-1185">Reference proteome</keyword>
<dbReference type="Proteomes" id="UP000305887">
    <property type="component" value="Unassembled WGS sequence"/>
</dbReference>
<dbReference type="AlphaFoldDB" id="A0A5C4MYX7"/>
<accession>A0A5C4MYX7</accession>
<dbReference type="OrthoDB" id="7551043at2"/>
<protein>
    <submittedName>
        <fullName evidence="1">Uncharacterized protein</fullName>
    </submittedName>
</protein>
<comment type="caution">
    <text evidence="1">The sequence shown here is derived from an EMBL/GenBank/DDBJ whole genome shotgun (WGS) entry which is preliminary data.</text>
</comment>
<name>A0A5C4MYX7_9RHOB</name>
<dbReference type="RefSeq" id="WP_139076877.1">
    <property type="nucleotide sequence ID" value="NZ_VDFU01000012.1"/>
</dbReference>
<organism evidence="1 2">
    <name type="scientific">Rubellimicrobium rubrum</name>
    <dbReference type="NCBI Taxonomy" id="2585369"/>
    <lineage>
        <taxon>Bacteria</taxon>
        <taxon>Pseudomonadati</taxon>
        <taxon>Pseudomonadota</taxon>
        <taxon>Alphaproteobacteria</taxon>
        <taxon>Rhodobacterales</taxon>
        <taxon>Roseobacteraceae</taxon>
        <taxon>Rubellimicrobium</taxon>
    </lineage>
</organism>
<dbReference type="EMBL" id="VDFU01000012">
    <property type="protein sequence ID" value="TNC49330.1"/>
    <property type="molecule type" value="Genomic_DNA"/>
</dbReference>
<sequence>MDEATLCPETGPVSVTAILLDLTDPLGPAQAARLRTVLAQDVASAPLATMISIGVVSDDPSDWGAHFATCKPAEGSDANPLTENASLIQERFESQFERPLGEAIDAMMAAEEQDQSPIMEALQVLLAETPHALEDGQPLRVVLVSDLLQHSDLLSFYRGEGWEAFEASGGAARLSHTLNGAEIRLVRVPRPNASAEAQALVDPFWAQYLDQQGAKAPFDIVPLGDL</sequence>